<evidence type="ECO:0000313" key="2">
    <source>
        <dbReference type="EMBL" id="GGI48981.1"/>
    </source>
</evidence>
<keyword evidence="3" id="KW-1185">Reference proteome</keyword>
<comment type="caution">
    <text evidence="2">The sequence shown here is derived from an EMBL/GenBank/DDBJ whole genome shotgun (WGS) entry which is preliminary data.</text>
</comment>
<dbReference type="RefSeq" id="WP_188412943.1">
    <property type="nucleotide sequence ID" value="NZ_BMDO01000001.1"/>
</dbReference>
<evidence type="ECO:0000256" key="1">
    <source>
        <dbReference type="SAM" id="MobiDB-lite"/>
    </source>
</evidence>
<sequence>MVPYDDEPTKDYPHSAEQPANAPAGGYEVKDDDDNLDESDLKRKIFGGEDANPDKPGYESHGMGGQAFGEISETRSGDDLANPSRNAGYSNDYFKRTEPLQEHPENQNFKPKDQLGEPDMNEGKEEVPGYREAPDQQKVGGVEEDNGKIQEGTSDADGDQQKVGQDDSDTPGTAYYKPEDDKGTPDYGSNSPDNS</sequence>
<organism evidence="2 3">
    <name type="scientific">Mucilaginibacter galii</name>
    <dbReference type="NCBI Taxonomy" id="2005073"/>
    <lineage>
        <taxon>Bacteria</taxon>
        <taxon>Pseudomonadati</taxon>
        <taxon>Bacteroidota</taxon>
        <taxon>Sphingobacteriia</taxon>
        <taxon>Sphingobacteriales</taxon>
        <taxon>Sphingobacteriaceae</taxon>
        <taxon>Mucilaginibacter</taxon>
    </lineage>
</organism>
<accession>A0A917MZH3</accession>
<feature type="compositionally biased region" description="Basic and acidic residues" evidence="1">
    <location>
        <begin position="39"/>
        <end position="58"/>
    </location>
</feature>
<reference evidence="2" key="2">
    <citation type="submission" date="2020-09" db="EMBL/GenBank/DDBJ databases">
        <authorList>
            <person name="Sun Q."/>
            <person name="Sedlacek I."/>
        </authorList>
    </citation>
    <scope>NUCLEOTIDE SEQUENCE</scope>
    <source>
        <strain evidence="2">CCM 8711</strain>
    </source>
</reference>
<dbReference type="Proteomes" id="UP000662074">
    <property type="component" value="Unassembled WGS sequence"/>
</dbReference>
<name>A0A917MZH3_9SPHI</name>
<gene>
    <name evidence="2" type="ORF">GCM10011425_01930</name>
</gene>
<proteinExistence type="predicted"/>
<dbReference type="AlphaFoldDB" id="A0A917MZH3"/>
<dbReference type="EMBL" id="BMDO01000001">
    <property type="protein sequence ID" value="GGI48981.1"/>
    <property type="molecule type" value="Genomic_DNA"/>
</dbReference>
<protein>
    <submittedName>
        <fullName evidence="2">Uncharacterized protein</fullName>
    </submittedName>
</protein>
<evidence type="ECO:0000313" key="3">
    <source>
        <dbReference type="Proteomes" id="UP000662074"/>
    </source>
</evidence>
<feature type="region of interest" description="Disordered" evidence="1">
    <location>
        <begin position="1"/>
        <end position="195"/>
    </location>
</feature>
<feature type="compositionally biased region" description="Basic and acidic residues" evidence="1">
    <location>
        <begin position="93"/>
        <end position="135"/>
    </location>
</feature>
<reference evidence="2" key="1">
    <citation type="journal article" date="2014" name="Int. J. Syst. Evol. Microbiol.">
        <title>Complete genome sequence of Corynebacterium casei LMG S-19264T (=DSM 44701T), isolated from a smear-ripened cheese.</title>
        <authorList>
            <consortium name="US DOE Joint Genome Institute (JGI-PGF)"/>
            <person name="Walter F."/>
            <person name="Albersmeier A."/>
            <person name="Kalinowski J."/>
            <person name="Ruckert C."/>
        </authorList>
    </citation>
    <scope>NUCLEOTIDE SEQUENCE</scope>
    <source>
        <strain evidence="2">CCM 8711</strain>
    </source>
</reference>